<feature type="compositionally biased region" description="Low complexity" evidence="2">
    <location>
        <begin position="216"/>
        <end position="225"/>
    </location>
</feature>
<feature type="region of interest" description="Disordered" evidence="2">
    <location>
        <begin position="185"/>
        <end position="283"/>
    </location>
</feature>
<keyword evidence="4" id="KW-1185">Reference proteome</keyword>
<dbReference type="EMBL" id="JAGKQM010000010">
    <property type="protein sequence ID" value="KAH0908026.1"/>
    <property type="molecule type" value="Genomic_DNA"/>
</dbReference>
<evidence type="ECO:0000256" key="2">
    <source>
        <dbReference type="SAM" id="MobiDB-lite"/>
    </source>
</evidence>
<evidence type="ECO:0000313" key="4">
    <source>
        <dbReference type="Proteomes" id="UP000824890"/>
    </source>
</evidence>
<keyword evidence="1" id="KW-0175">Coiled coil</keyword>
<reference evidence="3 4" key="1">
    <citation type="submission" date="2021-05" db="EMBL/GenBank/DDBJ databases">
        <title>Genome Assembly of Synthetic Allotetraploid Brassica napus Reveals Homoeologous Exchanges between Subgenomes.</title>
        <authorList>
            <person name="Davis J.T."/>
        </authorList>
    </citation>
    <scope>NUCLEOTIDE SEQUENCE [LARGE SCALE GENOMIC DNA]</scope>
    <source>
        <strain evidence="4">cv. Da-Ae</strain>
        <tissue evidence="3">Seedling</tissue>
    </source>
</reference>
<feature type="non-terminal residue" evidence="3">
    <location>
        <position position="1"/>
    </location>
</feature>
<accession>A0ABQ8BT64</accession>
<proteinExistence type="predicted"/>
<protein>
    <submittedName>
        <fullName evidence="3">Uncharacterized protein</fullName>
    </submittedName>
</protein>
<sequence>GSKAMSAAQEDLLLTTRHQMLMENHESLKQDYASLEQRFKLVEDLNAMMKPRLQNQSQSKELRLLKDLERERKEKEEFKKMVEVLEATNSELMLKNEELLTALEKQEDEEKRQEEKFDELARICDELEKECLHLKSLYDDPKRLNGGQGKSNVGLEDDVFVVGESHNAVKNNNNNTVADAIVLSDESDAESDRPTRESNVNTPLRGVIKQEEEESSNGVNSSQVKRSSKSKVKHPSSSSSSSSSSDEEGGDGGSRKRVKPSDEEEKEGETRDGMSLDENETTKLVASDEMELRISQILDKIESFTQTVSNLLDSGKTMFKELSNEFEERLIMIHKEHVEKWQEEIKELRLLDASNEDTTSLLHNARFLIQNPNIEA</sequence>
<evidence type="ECO:0000256" key="1">
    <source>
        <dbReference type="SAM" id="Coils"/>
    </source>
</evidence>
<organism evidence="3 4">
    <name type="scientific">Brassica napus</name>
    <name type="common">Rape</name>
    <dbReference type="NCBI Taxonomy" id="3708"/>
    <lineage>
        <taxon>Eukaryota</taxon>
        <taxon>Viridiplantae</taxon>
        <taxon>Streptophyta</taxon>
        <taxon>Embryophyta</taxon>
        <taxon>Tracheophyta</taxon>
        <taxon>Spermatophyta</taxon>
        <taxon>Magnoliopsida</taxon>
        <taxon>eudicotyledons</taxon>
        <taxon>Gunneridae</taxon>
        <taxon>Pentapetalae</taxon>
        <taxon>rosids</taxon>
        <taxon>malvids</taxon>
        <taxon>Brassicales</taxon>
        <taxon>Brassicaceae</taxon>
        <taxon>Brassiceae</taxon>
        <taxon>Brassica</taxon>
    </lineage>
</organism>
<dbReference type="Proteomes" id="UP000824890">
    <property type="component" value="Unassembled WGS sequence"/>
</dbReference>
<name>A0ABQ8BT64_BRANA</name>
<gene>
    <name evidence="3" type="ORF">HID58_039853</name>
</gene>
<feature type="coiled-coil region" evidence="1">
    <location>
        <begin position="18"/>
        <end position="130"/>
    </location>
</feature>
<comment type="caution">
    <text evidence="3">The sequence shown here is derived from an EMBL/GenBank/DDBJ whole genome shotgun (WGS) entry which is preliminary data.</text>
</comment>
<feature type="compositionally biased region" description="Low complexity" evidence="2">
    <location>
        <begin position="235"/>
        <end position="244"/>
    </location>
</feature>
<dbReference type="PANTHER" id="PTHR35500">
    <property type="entry name" value="OS03G0108700 PROTEIN"/>
    <property type="match status" value="1"/>
</dbReference>
<dbReference type="PANTHER" id="PTHR35500:SF2">
    <property type="entry name" value="KNOTTED 1-BINDING PROTEIN"/>
    <property type="match status" value="1"/>
</dbReference>
<evidence type="ECO:0000313" key="3">
    <source>
        <dbReference type="EMBL" id="KAH0908026.1"/>
    </source>
</evidence>